<dbReference type="InterPro" id="IPR002053">
    <property type="entry name" value="Glyco_hydro_25"/>
</dbReference>
<feature type="region of interest" description="Disordered" evidence="13">
    <location>
        <begin position="45"/>
        <end position="68"/>
    </location>
</feature>
<reference evidence="15" key="1">
    <citation type="submission" date="2023-05" db="EMBL/GenBank/DDBJ databases">
        <title>Streptantibioticus silvisoli sp. nov., acidotolerant actinomycetes 1 from pine litter.</title>
        <authorList>
            <person name="Swiecimska M."/>
            <person name="Golinska P."/>
            <person name="Sangal V."/>
            <person name="Wachnowicz B."/>
            <person name="Goodfellow M."/>
        </authorList>
    </citation>
    <scope>NUCLEOTIDE SEQUENCE</scope>
    <source>
        <strain evidence="15">SL13</strain>
    </source>
</reference>
<keyword evidence="6" id="KW-0929">Antimicrobial</keyword>
<keyword evidence="7" id="KW-0081">Bacteriolytic enzyme</keyword>
<dbReference type="RefSeq" id="WP_271318668.1">
    <property type="nucleotide sequence ID" value="NZ_JABXJJ020000027.1"/>
</dbReference>
<dbReference type="Gene3D" id="3.20.20.80">
    <property type="entry name" value="Glycosidases"/>
    <property type="match status" value="1"/>
</dbReference>
<dbReference type="AlphaFoldDB" id="A0AA90KHX9"/>
<dbReference type="GO" id="GO:0031640">
    <property type="term" value="P:killing of cells of another organism"/>
    <property type="evidence" value="ECO:0007669"/>
    <property type="project" value="UniProtKB-KW"/>
</dbReference>
<accession>A0AA90KHX9</accession>
<evidence type="ECO:0000256" key="7">
    <source>
        <dbReference type="ARBA" id="ARBA00022638"/>
    </source>
</evidence>
<evidence type="ECO:0000256" key="12">
    <source>
        <dbReference type="RuleBase" id="RU361176"/>
    </source>
</evidence>
<comment type="similarity">
    <text evidence="3 12">Belongs to the glycosyl hydrolase 25 family.</text>
</comment>
<dbReference type="PROSITE" id="PS51904">
    <property type="entry name" value="GLYCOSYL_HYDROL_F25_2"/>
    <property type="match status" value="1"/>
</dbReference>
<keyword evidence="8 12" id="KW-0378">Hydrolase</keyword>
<evidence type="ECO:0000256" key="6">
    <source>
        <dbReference type="ARBA" id="ARBA00022529"/>
    </source>
</evidence>
<keyword evidence="5" id="KW-0964">Secreted</keyword>
<proteinExistence type="inferred from homology"/>
<evidence type="ECO:0000256" key="11">
    <source>
        <dbReference type="ARBA" id="ARBA00055588"/>
    </source>
</evidence>
<evidence type="ECO:0000256" key="14">
    <source>
        <dbReference type="SAM" id="SignalP"/>
    </source>
</evidence>
<comment type="caution">
    <text evidence="15">The sequence shown here is derived from an EMBL/GenBank/DDBJ whole genome shotgun (WGS) entry which is preliminary data.</text>
</comment>
<keyword evidence="9" id="KW-1015">Disulfide bond</keyword>
<comment type="subcellular location">
    <subcellularLocation>
        <location evidence="2">Secreted</location>
    </subcellularLocation>
</comment>
<keyword evidence="10 12" id="KW-0326">Glycosidase</keyword>
<name>A0AA90KHX9_9ACTN</name>
<dbReference type="InterPro" id="IPR018077">
    <property type="entry name" value="Glyco_hydro_fam25_subgr"/>
</dbReference>
<feature type="chain" id="PRO_5041647126" description="Lysozyme" evidence="14">
    <location>
        <begin position="45"/>
        <end position="312"/>
    </location>
</feature>
<evidence type="ECO:0000256" key="2">
    <source>
        <dbReference type="ARBA" id="ARBA00004613"/>
    </source>
</evidence>
<dbReference type="PANTHER" id="PTHR34135">
    <property type="entry name" value="LYSOZYME"/>
    <property type="match status" value="1"/>
</dbReference>
<evidence type="ECO:0000256" key="5">
    <source>
        <dbReference type="ARBA" id="ARBA00022525"/>
    </source>
</evidence>
<comment type="catalytic activity">
    <reaction evidence="1 12">
        <text>Hydrolysis of (1-&gt;4)-beta-linkages between N-acetylmuramic acid and N-acetyl-D-glucosamine residues in a peptidoglycan and between N-acetyl-D-glucosamine residues in chitodextrins.</text>
        <dbReference type="EC" id="3.2.1.17"/>
    </reaction>
</comment>
<dbReference type="GO" id="GO:0003796">
    <property type="term" value="F:lysozyme activity"/>
    <property type="evidence" value="ECO:0007669"/>
    <property type="project" value="UniProtKB-EC"/>
</dbReference>
<feature type="signal peptide" evidence="14">
    <location>
        <begin position="1"/>
        <end position="44"/>
    </location>
</feature>
<comment type="function">
    <text evidence="11">This enzyme has both lysozyme (acetylmuramidase) and diacetylmuramidase activities.</text>
</comment>
<dbReference type="CDD" id="cd06412">
    <property type="entry name" value="GH25_CH-type"/>
    <property type="match status" value="1"/>
</dbReference>
<dbReference type="GO" id="GO:0042742">
    <property type="term" value="P:defense response to bacterium"/>
    <property type="evidence" value="ECO:0007669"/>
    <property type="project" value="UniProtKB-KW"/>
</dbReference>
<dbReference type="PROSITE" id="PS00953">
    <property type="entry name" value="GLYCOSYL_HYDROL_F25_1"/>
    <property type="match status" value="1"/>
</dbReference>
<dbReference type="GO" id="GO:0009253">
    <property type="term" value="P:peptidoglycan catabolic process"/>
    <property type="evidence" value="ECO:0007669"/>
    <property type="project" value="InterPro"/>
</dbReference>
<dbReference type="FunFam" id="3.20.20.80:FF:000060">
    <property type="entry name" value="Lysozyme M1"/>
    <property type="match status" value="1"/>
</dbReference>
<dbReference type="SUPFAM" id="SSF51445">
    <property type="entry name" value="(Trans)glycosidases"/>
    <property type="match status" value="1"/>
</dbReference>
<protein>
    <recommendedName>
        <fullName evidence="4 12">Lysozyme</fullName>
        <ecNumber evidence="4 12">3.2.1.17</ecNumber>
    </recommendedName>
</protein>
<evidence type="ECO:0000256" key="1">
    <source>
        <dbReference type="ARBA" id="ARBA00000632"/>
    </source>
</evidence>
<dbReference type="Pfam" id="PF01183">
    <property type="entry name" value="Glyco_hydro_25"/>
    <property type="match status" value="1"/>
</dbReference>
<dbReference type="SMART" id="SM00641">
    <property type="entry name" value="Glyco_25"/>
    <property type="match status" value="1"/>
</dbReference>
<dbReference type="EC" id="3.2.1.17" evidence="4 12"/>
<evidence type="ECO:0000256" key="10">
    <source>
        <dbReference type="ARBA" id="ARBA00023295"/>
    </source>
</evidence>
<evidence type="ECO:0000256" key="9">
    <source>
        <dbReference type="ARBA" id="ARBA00023157"/>
    </source>
</evidence>
<keyword evidence="14" id="KW-0732">Signal</keyword>
<evidence type="ECO:0000256" key="3">
    <source>
        <dbReference type="ARBA" id="ARBA00010646"/>
    </source>
</evidence>
<evidence type="ECO:0000256" key="4">
    <source>
        <dbReference type="ARBA" id="ARBA00012732"/>
    </source>
</evidence>
<sequence>MSTTREIARETARHRSRTARLATAAGALLAVASAVLALPGTASAAPAARPTAHPVTHPAGQTAAQAAAAAKVTHPELDWLGSTVPAHDPGAALRPAAAVKPLDATVSGMDVSAYQGAVDWATAAANGGQFAYVKATEGTSYTNPDFSQQYNGSYNAGMIRGAYHFATPNTSGGAAQADYFVSNGGGWSADGKTLPPMLDIEYNPYGDECYDLSQADMVSWIAAFSNEVLARTGRYPTIYSTTDWWTTCTGNSSAFSATNPLFVADYNGTVGTLPAGWAAWTFWQYADSGTFPGDQDYFDGAIDRLQALALNQ</sequence>
<dbReference type="GO" id="GO:0005576">
    <property type="term" value="C:extracellular region"/>
    <property type="evidence" value="ECO:0007669"/>
    <property type="project" value="UniProtKB-SubCell"/>
</dbReference>
<evidence type="ECO:0000313" key="15">
    <source>
        <dbReference type="EMBL" id="MDI5971999.1"/>
    </source>
</evidence>
<dbReference type="EMBL" id="JABXJJ020000027">
    <property type="protein sequence ID" value="MDI5971999.1"/>
    <property type="molecule type" value="Genomic_DNA"/>
</dbReference>
<organism evidence="15">
    <name type="scientific">Streptantibioticus silvisoli</name>
    <dbReference type="NCBI Taxonomy" id="2705255"/>
    <lineage>
        <taxon>Bacteria</taxon>
        <taxon>Bacillati</taxon>
        <taxon>Actinomycetota</taxon>
        <taxon>Actinomycetes</taxon>
        <taxon>Kitasatosporales</taxon>
        <taxon>Streptomycetaceae</taxon>
        <taxon>Streptantibioticus</taxon>
    </lineage>
</organism>
<dbReference type="GO" id="GO:0016052">
    <property type="term" value="P:carbohydrate catabolic process"/>
    <property type="evidence" value="ECO:0007669"/>
    <property type="project" value="TreeGrafter"/>
</dbReference>
<evidence type="ECO:0000256" key="8">
    <source>
        <dbReference type="ARBA" id="ARBA00022801"/>
    </source>
</evidence>
<gene>
    <name evidence="15" type="ORF">POF50_022120</name>
</gene>
<dbReference type="PANTHER" id="PTHR34135:SF2">
    <property type="entry name" value="LYSOZYME"/>
    <property type="match status" value="1"/>
</dbReference>
<dbReference type="GO" id="GO:0016998">
    <property type="term" value="P:cell wall macromolecule catabolic process"/>
    <property type="evidence" value="ECO:0007669"/>
    <property type="project" value="InterPro"/>
</dbReference>
<dbReference type="InterPro" id="IPR008270">
    <property type="entry name" value="Glyco_hydro_25_AS"/>
</dbReference>
<dbReference type="InterPro" id="IPR017853">
    <property type="entry name" value="GH"/>
</dbReference>
<evidence type="ECO:0000256" key="13">
    <source>
        <dbReference type="SAM" id="MobiDB-lite"/>
    </source>
</evidence>